<gene>
    <name evidence="2" type="ORF">EVAR_27129_1</name>
</gene>
<dbReference type="Proteomes" id="UP000299102">
    <property type="component" value="Unassembled WGS sequence"/>
</dbReference>
<dbReference type="OrthoDB" id="8014143at2759"/>
<sequence length="219" mass="25313">MSRRSTRNVTGRPPHKSSDRFARPMIGAIRRVLTDSTEQRVMSQDMNFVIPLHSPSFAACAEIVTPNVTMGQEQSYGAPASGQHPRPRHKDRYEDPLQYRDRHPTVGCRDQNDYQDPSDYKRHRVRRSTDSTKSDNSSTESSGYRSGSNSGYEYRSASERSTTSSDYYHLSLYKNDHYKDVNKELYRPVKIPKDKRCKLQLLDVEEAKDMKKESRRKGT</sequence>
<feature type="region of interest" description="Disordered" evidence="1">
    <location>
        <begin position="72"/>
        <end position="163"/>
    </location>
</feature>
<feature type="compositionally biased region" description="Basic and acidic residues" evidence="1">
    <location>
        <begin position="91"/>
        <end position="104"/>
    </location>
</feature>
<feature type="region of interest" description="Disordered" evidence="1">
    <location>
        <begin position="1"/>
        <end position="22"/>
    </location>
</feature>
<evidence type="ECO:0000313" key="3">
    <source>
        <dbReference type="Proteomes" id="UP000299102"/>
    </source>
</evidence>
<evidence type="ECO:0000256" key="1">
    <source>
        <dbReference type="SAM" id="MobiDB-lite"/>
    </source>
</evidence>
<accession>A0A4C1VYR5</accession>
<organism evidence="2 3">
    <name type="scientific">Eumeta variegata</name>
    <name type="common">Bagworm moth</name>
    <name type="synonym">Eumeta japonica</name>
    <dbReference type="NCBI Taxonomy" id="151549"/>
    <lineage>
        <taxon>Eukaryota</taxon>
        <taxon>Metazoa</taxon>
        <taxon>Ecdysozoa</taxon>
        <taxon>Arthropoda</taxon>
        <taxon>Hexapoda</taxon>
        <taxon>Insecta</taxon>
        <taxon>Pterygota</taxon>
        <taxon>Neoptera</taxon>
        <taxon>Endopterygota</taxon>
        <taxon>Lepidoptera</taxon>
        <taxon>Glossata</taxon>
        <taxon>Ditrysia</taxon>
        <taxon>Tineoidea</taxon>
        <taxon>Psychidae</taxon>
        <taxon>Oiketicinae</taxon>
        <taxon>Eumeta</taxon>
    </lineage>
</organism>
<keyword evidence="3" id="KW-1185">Reference proteome</keyword>
<proteinExistence type="predicted"/>
<dbReference type="AlphaFoldDB" id="A0A4C1VYR5"/>
<name>A0A4C1VYR5_EUMVA</name>
<comment type="caution">
    <text evidence="2">The sequence shown here is derived from an EMBL/GenBank/DDBJ whole genome shotgun (WGS) entry which is preliminary data.</text>
</comment>
<reference evidence="2 3" key="1">
    <citation type="journal article" date="2019" name="Commun. Biol.">
        <title>The bagworm genome reveals a unique fibroin gene that provides high tensile strength.</title>
        <authorList>
            <person name="Kono N."/>
            <person name="Nakamura H."/>
            <person name="Ohtoshi R."/>
            <person name="Tomita M."/>
            <person name="Numata K."/>
            <person name="Arakawa K."/>
        </authorList>
    </citation>
    <scope>NUCLEOTIDE SEQUENCE [LARGE SCALE GENOMIC DNA]</scope>
</reference>
<evidence type="ECO:0000313" key="2">
    <source>
        <dbReference type="EMBL" id="GBP43961.1"/>
    </source>
</evidence>
<feature type="compositionally biased region" description="Low complexity" evidence="1">
    <location>
        <begin position="134"/>
        <end position="155"/>
    </location>
</feature>
<protein>
    <submittedName>
        <fullName evidence="2">Uncharacterized protein</fullName>
    </submittedName>
</protein>
<dbReference type="EMBL" id="BGZK01000445">
    <property type="protein sequence ID" value="GBP43961.1"/>
    <property type="molecule type" value="Genomic_DNA"/>
</dbReference>